<dbReference type="EMBL" id="MU865621">
    <property type="protein sequence ID" value="KAK4220881.1"/>
    <property type="molecule type" value="Genomic_DNA"/>
</dbReference>
<keyword evidence="1" id="KW-0175">Coiled coil</keyword>
<proteinExistence type="predicted"/>
<reference evidence="3" key="1">
    <citation type="journal article" date="2023" name="Mol. Phylogenet. Evol.">
        <title>Genome-scale phylogeny and comparative genomics of the fungal order Sordariales.</title>
        <authorList>
            <person name="Hensen N."/>
            <person name="Bonometti L."/>
            <person name="Westerberg I."/>
            <person name="Brannstrom I.O."/>
            <person name="Guillou S."/>
            <person name="Cros-Aarteil S."/>
            <person name="Calhoun S."/>
            <person name="Haridas S."/>
            <person name="Kuo A."/>
            <person name="Mondo S."/>
            <person name="Pangilinan J."/>
            <person name="Riley R."/>
            <person name="LaButti K."/>
            <person name="Andreopoulos B."/>
            <person name="Lipzen A."/>
            <person name="Chen C."/>
            <person name="Yan M."/>
            <person name="Daum C."/>
            <person name="Ng V."/>
            <person name="Clum A."/>
            <person name="Steindorff A."/>
            <person name="Ohm R.A."/>
            <person name="Martin F."/>
            <person name="Silar P."/>
            <person name="Natvig D.O."/>
            <person name="Lalanne C."/>
            <person name="Gautier V."/>
            <person name="Ament-Velasquez S.L."/>
            <person name="Kruys A."/>
            <person name="Hutchinson M.I."/>
            <person name="Powell A.J."/>
            <person name="Barry K."/>
            <person name="Miller A.N."/>
            <person name="Grigoriev I.V."/>
            <person name="Debuchy R."/>
            <person name="Gladieux P."/>
            <person name="Hiltunen Thoren M."/>
            <person name="Johannesson H."/>
        </authorList>
    </citation>
    <scope>NUCLEOTIDE SEQUENCE</scope>
    <source>
        <strain evidence="3">CBS 990.96</strain>
    </source>
</reference>
<name>A0AAN7BCN2_9PEZI</name>
<organism evidence="3 4">
    <name type="scientific">Podospora fimiseda</name>
    <dbReference type="NCBI Taxonomy" id="252190"/>
    <lineage>
        <taxon>Eukaryota</taxon>
        <taxon>Fungi</taxon>
        <taxon>Dikarya</taxon>
        <taxon>Ascomycota</taxon>
        <taxon>Pezizomycotina</taxon>
        <taxon>Sordariomycetes</taxon>
        <taxon>Sordariomycetidae</taxon>
        <taxon>Sordariales</taxon>
        <taxon>Podosporaceae</taxon>
        <taxon>Podospora</taxon>
    </lineage>
</organism>
<evidence type="ECO:0008006" key="5">
    <source>
        <dbReference type="Google" id="ProtNLM"/>
    </source>
</evidence>
<sequence>MSGPVTKSSKSNTSHIQTVQRDALLEAVLRIPIKMVRAYSHCERKKIPCEASPSTSSGCTACIQNNQAYCDVFVGAEMEEAEAARAELDAKINRLRLQKRKWKEDLARALARGVDSVEELEKLEQEEAEAAASAAIRESEFPVSEVDRSPLSFGDAGNLDFSGVDWSSLDPSLLSQGGLGSVGETAGTSPGSPENRQVPTS</sequence>
<feature type="region of interest" description="Disordered" evidence="2">
    <location>
        <begin position="175"/>
        <end position="201"/>
    </location>
</feature>
<protein>
    <recommendedName>
        <fullName evidence="5">Zn(2)-C6 fungal-type domain-containing protein</fullName>
    </recommendedName>
</protein>
<keyword evidence="4" id="KW-1185">Reference proteome</keyword>
<evidence type="ECO:0000313" key="3">
    <source>
        <dbReference type="EMBL" id="KAK4220881.1"/>
    </source>
</evidence>
<feature type="compositionally biased region" description="Polar residues" evidence="2">
    <location>
        <begin position="186"/>
        <end position="201"/>
    </location>
</feature>
<reference evidence="3" key="2">
    <citation type="submission" date="2023-05" db="EMBL/GenBank/DDBJ databases">
        <authorList>
            <consortium name="Lawrence Berkeley National Laboratory"/>
            <person name="Steindorff A."/>
            <person name="Hensen N."/>
            <person name="Bonometti L."/>
            <person name="Westerberg I."/>
            <person name="Brannstrom I.O."/>
            <person name="Guillou S."/>
            <person name="Cros-Aarteil S."/>
            <person name="Calhoun S."/>
            <person name="Haridas S."/>
            <person name="Kuo A."/>
            <person name="Mondo S."/>
            <person name="Pangilinan J."/>
            <person name="Riley R."/>
            <person name="Labutti K."/>
            <person name="Andreopoulos B."/>
            <person name="Lipzen A."/>
            <person name="Chen C."/>
            <person name="Yanf M."/>
            <person name="Daum C."/>
            <person name="Ng V."/>
            <person name="Clum A."/>
            <person name="Ohm R."/>
            <person name="Martin F."/>
            <person name="Silar P."/>
            <person name="Natvig D."/>
            <person name="Lalanne C."/>
            <person name="Gautier V."/>
            <person name="Ament-Velasquez S.L."/>
            <person name="Kruys A."/>
            <person name="Hutchinson M.I."/>
            <person name="Powell A.J."/>
            <person name="Barry K."/>
            <person name="Miller A.N."/>
            <person name="Grigoriev I.V."/>
            <person name="Debuchy R."/>
            <person name="Gladieux P."/>
            <person name="Thoren M.H."/>
            <person name="Johannesson H."/>
        </authorList>
    </citation>
    <scope>NUCLEOTIDE SEQUENCE</scope>
    <source>
        <strain evidence="3">CBS 990.96</strain>
    </source>
</reference>
<dbReference type="AlphaFoldDB" id="A0AAN7BCN2"/>
<dbReference type="Proteomes" id="UP001301958">
    <property type="component" value="Unassembled WGS sequence"/>
</dbReference>
<evidence type="ECO:0000256" key="1">
    <source>
        <dbReference type="SAM" id="Coils"/>
    </source>
</evidence>
<feature type="coiled-coil region" evidence="1">
    <location>
        <begin position="78"/>
        <end position="126"/>
    </location>
</feature>
<gene>
    <name evidence="3" type="ORF">QBC38DRAFT_505369</name>
</gene>
<evidence type="ECO:0000256" key="2">
    <source>
        <dbReference type="SAM" id="MobiDB-lite"/>
    </source>
</evidence>
<accession>A0AAN7BCN2</accession>
<comment type="caution">
    <text evidence="3">The sequence shown here is derived from an EMBL/GenBank/DDBJ whole genome shotgun (WGS) entry which is preliminary data.</text>
</comment>
<evidence type="ECO:0000313" key="4">
    <source>
        <dbReference type="Proteomes" id="UP001301958"/>
    </source>
</evidence>